<sequence length="105" mass="11888">MARERCTEVEERTSCTKVIMSIIVKSLSFQVDIQSWTKSTSGCRMLFRRFVTERGLPRYLHGNSTIAQGRIRETTTISSSEHLIGVVEHSSKLVINSLEAGVVEW</sequence>
<reference evidence="2" key="2">
    <citation type="journal article" date="2008" name="Nucleic Acids Res.">
        <title>The rice annotation project database (RAP-DB): 2008 update.</title>
        <authorList>
            <consortium name="The rice annotation project (RAP)"/>
        </authorList>
    </citation>
    <scope>GENOME REANNOTATION</scope>
    <source>
        <strain evidence="2">cv. Nipponbare</strain>
    </source>
</reference>
<dbReference type="Gramene" id="Os01t0740300-01">
    <property type="protein sequence ID" value="Os01t0740300-01"/>
    <property type="gene ID" value="Os01g0740300"/>
</dbReference>
<organism evidence="1 2">
    <name type="scientific">Oryza sativa subsp. japonica</name>
    <name type="common">Rice</name>
    <dbReference type="NCBI Taxonomy" id="39947"/>
    <lineage>
        <taxon>Eukaryota</taxon>
        <taxon>Viridiplantae</taxon>
        <taxon>Streptophyta</taxon>
        <taxon>Embryophyta</taxon>
        <taxon>Tracheophyta</taxon>
        <taxon>Spermatophyta</taxon>
        <taxon>Magnoliopsida</taxon>
        <taxon>Liliopsida</taxon>
        <taxon>Poales</taxon>
        <taxon>Poaceae</taxon>
        <taxon>BOP clade</taxon>
        <taxon>Oryzoideae</taxon>
        <taxon>Oryzeae</taxon>
        <taxon>Oryzinae</taxon>
        <taxon>Oryza</taxon>
        <taxon>Oryza sativa</taxon>
    </lineage>
</organism>
<name>A0A0P0V801_ORYSJ</name>
<proteinExistence type="predicted"/>
<evidence type="ECO:0000313" key="2">
    <source>
        <dbReference type="Proteomes" id="UP000000763"/>
    </source>
</evidence>
<gene>
    <name evidence="1" type="ordered locus">Os01g0740300</name>
</gene>
<protein>
    <submittedName>
        <fullName evidence="1">Os01g0740300 protein</fullName>
    </submittedName>
</protein>
<reference evidence="1 2" key="1">
    <citation type="journal article" date="2005" name="Nature">
        <title>The map-based sequence of the rice genome.</title>
        <authorList>
            <consortium name="International rice genome sequencing project (IRGSP)"/>
            <person name="Matsumoto T."/>
            <person name="Wu J."/>
            <person name="Kanamori H."/>
            <person name="Katayose Y."/>
            <person name="Fujisawa M."/>
            <person name="Namiki N."/>
            <person name="Mizuno H."/>
            <person name="Yamamoto K."/>
            <person name="Antonio B.A."/>
            <person name="Baba T."/>
            <person name="Sakata K."/>
            <person name="Nagamura Y."/>
            <person name="Aoki H."/>
            <person name="Arikawa K."/>
            <person name="Arita K."/>
            <person name="Bito T."/>
            <person name="Chiden Y."/>
            <person name="Fujitsuka N."/>
            <person name="Fukunaka R."/>
            <person name="Hamada M."/>
            <person name="Harada C."/>
            <person name="Hayashi A."/>
            <person name="Hijishita S."/>
            <person name="Honda M."/>
            <person name="Hosokawa S."/>
            <person name="Ichikawa Y."/>
            <person name="Idonuma A."/>
            <person name="Iijima M."/>
            <person name="Ikeda M."/>
            <person name="Ikeno M."/>
            <person name="Ito K."/>
            <person name="Ito S."/>
            <person name="Ito T."/>
            <person name="Ito Y."/>
            <person name="Ito Y."/>
            <person name="Iwabuchi A."/>
            <person name="Kamiya K."/>
            <person name="Karasawa W."/>
            <person name="Kurita K."/>
            <person name="Katagiri S."/>
            <person name="Kikuta A."/>
            <person name="Kobayashi H."/>
            <person name="Kobayashi N."/>
            <person name="Machita K."/>
            <person name="Maehara T."/>
            <person name="Masukawa M."/>
            <person name="Mizubayashi T."/>
            <person name="Mukai Y."/>
            <person name="Nagasaki H."/>
            <person name="Nagata Y."/>
            <person name="Naito S."/>
            <person name="Nakashima M."/>
            <person name="Nakama Y."/>
            <person name="Nakamichi Y."/>
            <person name="Nakamura M."/>
            <person name="Meguro A."/>
            <person name="Negishi M."/>
            <person name="Ohta I."/>
            <person name="Ohta T."/>
            <person name="Okamoto M."/>
            <person name="Ono N."/>
            <person name="Saji S."/>
            <person name="Sakaguchi M."/>
            <person name="Sakai K."/>
            <person name="Shibata M."/>
            <person name="Shimokawa T."/>
            <person name="Song J."/>
            <person name="Takazaki Y."/>
            <person name="Terasawa K."/>
            <person name="Tsugane M."/>
            <person name="Tsuji K."/>
            <person name="Ueda S."/>
            <person name="Waki K."/>
            <person name="Yamagata H."/>
            <person name="Yamamoto M."/>
            <person name="Yamamoto S."/>
            <person name="Yamane H."/>
            <person name="Yoshiki S."/>
            <person name="Yoshihara R."/>
            <person name="Yukawa K."/>
            <person name="Zhong H."/>
            <person name="Yano M."/>
            <person name="Yuan Q."/>
            <person name="Ouyang S."/>
            <person name="Liu J."/>
            <person name="Jones K.M."/>
            <person name="Gansberger K."/>
            <person name="Moffat K."/>
            <person name="Hill J."/>
            <person name="Bera J."/>
            <person name="Fadrosh D."/>
            <person name="Jin S."/>
            <person name="Johri S."/>
            <person name="Kim M."/>
            <person name="Overton L."/>
            <person name="Reardon M."/>
            <person name="Tsitrin T."/>
            <person name="Vuong H."/>
            <person name="Weaver B."/>
            <person name="Ciecko A."/>
            <person name="Tallon L."/>
            <person name="Jackson J."/>
            <person name="Pai G."/>
            <person name="Aken S.V."/>
            <person name="Utterback T."/>
            <person name="Reidmuller S."/>
            <person name="Feldblyum T."/>
            <person name="Hsiao J."/>
            <person name="Zismann V."/>
            <person name="Iobst S."/>
            <person name="de Vazeille A.R."/>
            <person name="Buell C.R."/>
            <person name="Ying K."/>
            <person name="Li Y."/>
            <person name="Lu T."/>
            <person name="Huang Y."/>
            <person name="Zhao Q."/>
            <person name="Feng Q."/>
            <person name="Zhang L."/>
            <person name="Zhu J."/>
            <person name="Weng Q."/>
            <person name="Mu J."/>
            <person name="Lu Y."/>
            <person name="Fan D."/>
            <person name="Liu Y."/>
            <person name="Guan J."/>
            <person name="Zhang Y."/>
            <person name="Yu S."/>
            <person name="Liu X."/>
            <person name="Zhang Y."/>
            <person name="Hong G."/>
            <person name="Han B."/>
            <person name="Choisne N."/>
            <person name="Demange N."/>
            <person name="Orjeda G."/>
            <person name="Samain S."/>
            <person name="Cattolico L."/>
            <person name="Pelletier E."/>
            <person name="Couloux A."/>
            <person name="Segurens B."/>
            <person name="Wincker P."/>
            <person name="D'Hont A."/>
            <person name="Scarpelli C."/>
            <person name="Weissenbach J."/>
            <person name="Salanoubat M."/>
            <person name="Quetier F."/>
            <person name="Yu Y."/>
            <person name="Kim H.R."/>
            <person name="Rambo T."/>
            <person name="Currie J."/>
            <person name="Collura K."/>
            <person name="Luo M."/>
            <person name="Yang T."/>
            <person name="Ammiraju J.S.S."/>
            <person name="Engler F."/>
            <person name="Soderlund C."/>
            <person name="Wing R.A."/>
            <person name="Palmer L.E."/>
            <person name="de la Bastide M."/>
            <person name="Spiegel L."/>
            <person name="Nascimento L."/>
            <person name="Zutavern T."/>
            <person name="O'Shaughnessy A."/>
            <person name="Dike S."/>
            <person name="Dedhia N."/>
            <person name="Preston R."/>
            <person name="Balija V."/>
            <person name="McCombie W.R."/>
            <person name="Chow T."/>
            <person name="Chen H."/>
            <person name="Chung M."/>
            <person name="Chen C."/>
            <person name="Shaw J."/>
            <person name="Wu H."/>
            <person name="Hsiao K."/>
            <person name="Chao Y."/>
            <person name="Chu M."/>
            <person name="Cheng C."/>
            <person name="Hour A."/>
            <person name="Lee P."/>
            <person name="Lin S."/>
            <person name="Lin Y."/>
            <person name="Liou J."/>
            <person name="Liu S."/>
            <person name="Hsing Y."/>
            <person name="Raghuvanshi S."/>
            <person name="Mohanty A."/>
            <person name="Bharti A.K."/>
            <person name="Gaur A."/>
            <person name="Gupta V."/>
            <person name="Kumar D."/>
            <person name="Ravi V."/>
            <person name="Vij S."/>
            <person name="Kapur A."/>
            <person name="Khurana P."/>
            <person name="Khurana P."/>
            <person name="Khurana J.P."/>
            <person name="Tyagi A.K."/>
            <person name="Gaikwad K."/>
            <person name="Singh A."/>
            <person name="Dalal V."/>
            <person name="Srivastava S."/>
            <person name="Dixit A."/>
            <person name="Pal A.K."/>
            <person name="Ghazi I.A."/>
            <person name="Yadav M."/>
            <person name="Pandit A."/>
            <person name="Bhargava A."/>
            <person name="Sureshbabu K."/>
            <person name="Batra K."/>
            <person name="Sharma T.R."/>
            <person name="Mohapatra T."/>
            <person name="Singh N.K."/>
            <person name="Messing J."/>
            <person name="Nelson A.B."/>
            <person name="Fuks G."/>
            <person name="Kavchok S."/>
            <person name="Keizer G."/>
            <person name="Linton E."/>
            <person name="Llaca V."/>
            <person name="Song R."/>
            <person name="Tanyolac B."/>
            <person name="Young S."/>
            <person name="Ho-Il K."/>
            <person name="Hahn J.H."/>
            <person name="Sangsakoo G."/>
            <person name="Vanavichit A."/>
            <person name="de Mattos Luiz.A.T."/>
            <person name="Zimmer P.D."/>
            <person name="Malone G."/>
            <person name="Dellagostin O."/>
            <person name="de Oliveira A.C."/>
            <person name="Bevan M."/>
            <person name="Bancroft I."/>
            <person name="Minx P."/>
            <person name="Cordum H."/>
            <person name="Wilson R."/>
            <person name="Cheng Z."/>
            <person name="Jin W."/>
            <person name="Jiang J."/>
            <person name="Leong S.A."/>
            <person name="Iwama H."/>
            <person name="Gojobori T."/>
            <person name="Itoh T."/>
            <person name="Niimura Y."/>
            <person name="Fujii Y."/>
            <person name="Habara T."/>
            <person name="Sakai H."/>
            <person name="Sato Y."/>
            <person name="Wilson G."/>
            <person name="Kumar K."/>
            <person name="McCouch S."/>
            <person name="Juretic N."/>
            <person name="Hoen D."/>
            <person name="Wright S."/>
            <person name="Bruskiewich R."/>
            <person name="Bureau T."/>
            <person name="Miyao A."/>
            <person name="Hirochika H."/>
            <person name="Nishikawa T."/>
            <person name="Kadowaki K."/>
            <person name="Sugiura M."/>
            <person name="Burr B."/>
            <person name="Sasaki T."/>
        </authorList>
    </citation>
    <scope>NUCLEOTIDE SEQUENCE [LARGE SCALE GENOMIC DNA]</scope>
    <source>
        <strain evidence="2">cv. Nipponbare</strain>
    </source>
</reference>
<dbReference type="EMBL" id="AP008207">
    <property type="protein sequence ID" value="BAF06114.1"/>
    <property type="molecule type" value="Genomic_DNA"/>
</dbReference>
<accession>A0A0P0V801</accession>
<dbReference type="KEGG" id="dosa:Os01g0740300"/>
<dbReference type="AlphaFoldDB" id="A0A0P0V801"/>
<dbReference type="OMA" id="CTKVIMS"/>
<evidence type="ECO:0000313" key="1">
    <source>
        <dbReference type="EMBL" id="BAF06114.1"/>
    </source>
</evidence>
<dbReference type="Proteomes" id="UP000000763">
    <property type="component" value="Chromosome 1"/>
</dbReference>